<evidence type="ECO:0000259" key="11">
    <source>
        <dbReference type="PROSITE" id="PS52029"/>
    </source>
</evidence>
<name>A0A7X0FDH9_9HYPH</name>
<evidence type="ECO:0000256" key="2">
    <source>
        <dbReference type="ARBA" id="ARBA00005992"/>
    </source>
</evidence>
<dbReference type="InterPro" id="IPR006311">
    <property type="entry name" value="TAT_signal"/>
</dbReference>
<dbReference type="PROSITE" id="PS51318">
    <property type="entry name" value="TAT"/>
    <property type="match status" value="1"/>
</dbReference>
<comment type="caution">
    <text evidence="12">The sequence shown here is derived from an EMBL/GenBank/DDBJ whole genome shotgun (WGS) entry which is preliminary data.</text>
</comment>
<dbReference type="FunFam" id="2.40.440.10:FF:000002">
    <property type="entry name" value="L,D-transpeptidase ErfK/SrfK"/>
    <property type="match status" value="1"/>
</dbReference>
<dbReference type="Gene3D" id="2.40.440.10">
    <property type="entry name" value="L,D-transpeptidase catalytic domain-like"/>
    <property type="match status" value="1"/>
</dbReference>
<dbReference type="InterPro" id="IPR005490">
    <property type="entry name" value="LD_TPept_cat_dom"/>
</dbReference>
<feature type="signal peptide" evidence="10">
    <location>
        <begin position="1"/>
        <end position="26"/>
    </location>
</feature>
<dbReference type="GO" id="GO:0071555">
    <property type="term" value="P:cell wall organization"/>
    <property type="evidence" value="ECO:0007669"/>
    <property type="project" value="UniProtKB-UniRule"/>
</dbReference>
<evidence type="ECO:0000256" key="3">
    <source>
        <dbReference type="ARBA" id="ARBA00022676"/>
    </source>
</evidence>
<comment type="pathway">
    <text evidence="1 9">Cell wall biogenesis; peptidoglycan biosynthesis.</text>
</comment>
<feature type="active site" description="Proton donor/acceptor" evidence="9">
    <location>
        <position position="147"/>
    </location>
</feature>
<evidence type="ECO:0000256" key="10">
    <source>
        <dbReference type="SAM" id="SignalP"/>
    </source>
</evidence>
<reference evidence="12 13" key="1">
    <citation type="submission" date="2020-08" db="EMBL/GenBank/DDBJ databases">
        <title>Genomic Encyclopedia of Type Strains, Phase IV (KMG-IV): sequencing the most valuable type-strain genomes for metagenomic binning, comparative biology and taxonomic classification.</title>
        <authorList>
            <person name="Goeker M."/>
        </authorList>
    </citation>
    <scope>NUCLEOTIDE SEQUENCE [LARGE SCALE GENOMIC DNA]</scope>
    <source>
        <strain evidence="12 13">DSM 7051</strain>
    </source>
</reference>
<feature type="domain" description="L,D-TPase catalytic" evidence="11">
    <location>
        <begin position="50"/>
        <end position="187"/>
    </location>
</feature>
<protein>
    <submittedName>
        <fullName evidence="12">Lipoprotein-anchoring transpeptidase ErfK/SrfK</fullName>
    </submittedName>
</protein>
<keyword evidence="7 9" id="KW-0573">Peptidoglycan synthesis</keyword>
<evidence type="ECO:0000313" key="13">
    <source>
        <dbReference type="Proteomes" id="UP000536262"/>
    </source>
</evidence>
<dbReference type="Pfam" id="PF03734">
    <property type="entry name" value="YkuD"/>
    <property type="match status" value="1"/>
</dbReference>
<evidence type="ECO:0000256" key="6">
    <source>
        <dbReference type="ARBA" id="ARBA00022960"/>
    </source>
</evidence>
<dbReference type="AlphaFoldDB" id="A0A7X0FDH9"/>
<dbReference type="GO" id="GO:0071972">
    <property type="term" value="F:peptidoglycan L,D-transpeptidase activity"/>
    <property type="evidence" value="ECO:0007669"/>
    <property type="project" value="TreeGrafter"/>
</dbReference>
<comment type="similarity">
    <text evidence="2">Belongs to the YkuD family.</text>
</comment>
<dbReference type="InterPro" id="IPR038063">
    <property type="entry name" value="Transpep_catalytic_dom"/>
</dbReference>
<evidence type="ECO:0000256" key="7">
    <source>
        <dbReference type="ARBA" id="ARBA00022984"/>
    </source>
</evidence>
<dbReference type="InterPro" id="IPR050979">
    <property type="entry name" value="LD-transpeptidase"/>
</dbReference>
<keyword evidence="10" id="KW-0732">Signal</keyword>
<dbReference type="PROSITE" id="PS52029">
    <property type="entry name" value="LD_TPASE"/>
    <property type="match status" value="1"/>
</dbReference>
<evidence type="ECO:0000256" key="1">
    <source>
        <dbReference type="ARBA" id="ARBA00004752"/>
    </source>
</evidence>
<dbReference type="PANTHER" id="PTHR30582:SF24">
    <property type="entry name" value="L,D-TRANSPEPTIDASE ERFK_SRFK-RELATED"/>
    <property type="match status" value="1"/>
</dbReference>
<dbReference type="UniPathway" id="UPA00219"/>
<dbReference type="CDD" id="cd16913">
    <property type="entry name" value="YkuD_like"/>
    <property type="match status" value="1"/>
</dbReference>
<evidence type="ECO:0000256" key="8">
    <source>
        <dbReference type="ARBA" id="ARBA00023316"/>
    </source>
</evidence>
<keyword evidence="6 9" id="KW-0133">Cell shape</keyword>
<organism evidence="12 13">
    <name type="scientific">Aminobacter aganoensis</name>
    <dbReference type="NCBI Taxonomy" id="83264"/>
    <lineage>
        <taxon>Bacteria</taxon>
        <taxon>Pseudomonadati</taxon>
        <taxon>Pseudomonadota</taxon>
        <taxon>Alphaproteobacteria</taxon>
        <taxon>Hyphomicrobiales</taxon>
        <taxon>Phyllobacteriaceae</taxon>
        <taxon>Aminobacter</taxon>
    </lineage>
</organism>
<keyword evidence="4" id="KW-0808">Transferase</keyword>
<dbReference type="GO" id="GO:0008360">
    <property type="term" value="P:regulation of cell shape"/>
    <property type="evidence" value="ECO:0007669"/>
    <property type="project" value="UniProtKB-UniRule"/>
</dbReference>
<evidence type="ECO:0000256" key="4">
    <source>
        <dbReference type="ARBA" id="ARBA00022679"/>
    </source>
</evidence>
<keyword evidence="3" id="KW-0328">Glycosyltransferase</keyword>
<dbReference type="RefSeq" id="WP_184702599.1">
    <property type="nucleotide sequence ID" value="NZ_BAABEG010000002.1"/>
</dbReference>
<keyword evidence="13" id="KW-1185">Reference proteome</keyword>
<dbReference type="Proteomes" id="UP000536262">
    <property type="component" value="Unassembled WGS sequence"/>
</dbReference>
<evidence type="ECO:0000256" key="9">
    <source>
        <dbReference type="PROSITE-ProRule" id="PRU01373"/>
    </source>
</evidence>
<keyword evidence="12" id="KW-0449">Lipoprotein</keyword>
<proteinExistence type="inferred from homology"/>
<evidence type="ECO:0000256" key="5">
    <source>
        <dbReference type="ARBA" id="ARBA00022801"/>
    </source>
</evidence>
<accession>A0A7X0FDH9</accession>
<dbReference type="PANTHER" id="PTHR30582">
    <property type="entry name" value="L,D-TRANSPEPTIDASE"/>
    <property type="match status" value="1"/>
</dbReference>
<dbReference type="GO" id="GO:0005576">
    <property type="term" value="C:extracellular region"/>
    <property type="evidence" value="ECO:0007669"/>
    <property type="project" value="TreeGrafter"/>
</dbReference>
<dbReference type="SUPFAM" id="SSF141523">
    <property type="entry name" value="L,D-transpeptidase catalytic domain-like"/>
    <property type="match status" value="1"/>
</dbReference>
<sequence>MINRRSLVIAGAGAVATAALVSPAIAHKTFTLDPRFLPQSVLAPVGYPIGTIVIDTANRFLFLIEDAGRARRYGIGVGQAGLALSGNAEIGRKAKWPSWRPTANMIRRDPARYKRHAGGVPGGPGNPLGSRALYLYREGRDTLYRIHGTTEPWTIGMAVSNGCVRMVNEHVEDLYERVPIGSRVVVEA</sequence>
<dbReference type="GO" id="GO:0016757">
    <property type="term" value="F:glycosyltransferase activity"/>
    <property type="evidence" value="ECO:0007669"/>
    <property type="project" value="UniProtKB-KW"/>
</dbReference>
<dbReference type="EMBL" id="JACHOU010000030">
    <property type="protein sequence ID" value="MBB6357752.1"/>
    <property type="molecule type" value="Genomic_DNA"/>
</dbReference>
<dbReference type="GO" id="GO:0018104">
    <property type="term" value="P:peptidoglycan-protein cross-linking"/>
    <property type="evidence" value="ECO:0007669"/>
    <property type="project" value="TreeGrafter"/>
</dbReference>
<gene>
    <name evidence="12" type="ORF">GGR00_005576</name>
</gene>
<evidence type="ECO:0000313" key="12">
    <source>
        <dbReference type="EMBL" id="MBB6357752.1"/>
    </source>
</evidence>
<feature type="active site" description="Nucleophile" evidence="9">
    <location>
        <position position="163"/>
    </location>
</feature>
<feature type="chain" id="PRO_5031467290" evidence="10">
    <location>
        <begin position="27"/>
        <end position="188"/>
    </location>
</feature>
<keyword evidence="5" id="KW-0378">Hydrolase</keyword>
<keyword evidence="8 9" id="KW-0961">Cell wall biogenesis/degradation</keyword>